<keyword evidence="2" id="KW-1185">Reference proteome</keyword>
<protein>
    <submittedName>
        <fullName evidence="1">Type III secretion system protein, YseE family</fullName>
    </submittedName>
</protein>
<dbReference type="Pfam" id="PF08988">
    <property type="entry name" value="T3SS_needle_E"/>
    <property type="match status" value="1"/>
</dbReference>
<evidence type="ECO:0000313" key="1">
    <source>
        <dbReference type="EMBL" id="EIJ35767.1"/>
    </source>
</evidence>
<proteinExistence type="predicted"/>
<dbReference type="AlphaFoldDB" id="A0A656HH63"/>
<dbReference type="Gene3D" id="1.20.5.420">
    <property type="entry name" value="Immunoglobulin FC, subunit C"/>
    <property type="match status" value="1"/>
</dbReference>
<accession>A0A656HH63</accession>
<evidence type="ECO:0000313" key="2">
    <source>
        <dbReference type="Proteomes" id="UP000005317"/>
    </source>
</evidence>
<dbReference type="InterPro" id="IPR012671">
    <property type="entry name" value="T3SS_PscE/YscE"/>
</dbReference>
<organism evidence="1 2">
    <name type="scientific">Thiothrix nivea (strain ATCC 35100 / DSM 5205 / JP2)</name>
    <dbReference type="NCBI Taxonomy" id="870187"/>
    <lineage>
        <taxon>Bacteria</taxon>
        <taxon>Pseudomonadati</taxon>
        <taxon>Pseudomonadota</taxon>
        <taxon>Gammaproteobacteria</taxon>
        <taxon>Thiotrichales</taxon>
        <taxon>Thiotrichaceae</taxon>
        <taxon>Thiothrix</taxon>
    </lineage>
</organism>
<dbReference type="Proteomes" id="UP000005317">
    <property type="component" value="Unassembled WGS sequence"/>
</dbReference>
<gene>
    <name evidence="1" type="ORF">Thini_3250</name>
</gene>
<reference evidence="2" key="1">
    <citation type="journal article" date="2011" name="Stand. Genomic Sci.">
        <title>Genome sequence of the filamentous, gliding Thiothrix nivea neotype strain (JP2(T)).</title>
        <authorList>
            <person name="Lapidus A."/>
            <person name="Nolan M."/>
            <person name="Lucas S."/>
            <person name="Glavina Del Rio T."/>
            <person name="Tice H."/>
            <person name="Cheng J.F."/>
            <person name="Tapia R."/>
            <person name="Han C."/>
            <person name="Goodwin L."/>
            <person name="Pitluck S."/>
            <person name="Liolios K."/>
            <person name="Pagani I."/>
            <person name="Ivanova N."/>
            <person name="Huntemann M."/>
            <person name="Mavromatis K."/>
            <person name="Mikhailova N."/>
            <person name="Pati A."/>
            <person name="Chen A."/>
            <person name="Palaniappan K."/>
            <person name="Land M."/>
            <person name="Brambilla E.M."/>
            <person name="Rohde M."/>
            <person name="Abt B."/>
            <person name="Verbarg S."/>
            <person name="Goker M."/>
            <person name="Bristow J."/>
            <person name="Eisen J.A."/>
            <person name="Markowitz V."/>
            <person name="Hugenholtz P."/>
            <person name="Kyrpides N.C."/>
            <person name="Klenk H.P."/>
            <person name="Woyke T."/>
        </authorList>
    </citation>
    <scope>NUCLEOTIDE SEQUENCE [LARGE SCALE GENOMIC DNA]</scope>
    <source>
        <strain evidence="2">ATCC 35100 / DSM 5205 / JP2</strain>
    </source>
</reference>
<dbReference type="RefSeq" id="WP_002709663.1">
    <property type="nucleotide sequence ID" value="NZ_JH651384.1"/>
</dbReference>
<sequence length="70" mass="8000">MLTVEENLKNDLSGVYKNDLLDKFNQAASEVRSELNQGVSPDEYDKLNRFLQALEASCEVVEQVWTQAHQ</sequence>
<dbReference type="EMBL" id="JH651384">
    <property type="protein sequence ID" value="EIJ35767.1"/>
    <property type="molecule type" value="Genomic_DNA"/>
</dbReference>
<name>A0A656HH63_THINJ</name>